<reference evidence="1" key="1">
    <citation type="journal article" date="2021" name="Proc. Natl. Acad. Sci. U.S.A.">
        <title>A Catalog of Tens of Thousands of Viruses from Human Metagenomes Reveals Hidden Associations with Chronic Diseases.</title>
        <authorList>
            <person name="Tisza M.J."/>
            <person name="Buck C.B."/>
        </authorList>
    </citation>
    <scope>NUCLEOTIDE SEQUENCE</scope>
    <source>
        <strain evidence="1">CtGkF12</strain>
    </source>
</reference>
<evidence type="ECO:0000313" key="1">
    <source>
        <dbReference type="EMBL" id="DAD78505.1"/>
    </source>
</evidence>
<dbReference type="EMBL" id="BK014844">
    <property type="protein sequence ID" value="DAD78505.1"/>
    <property type="molecule type" value="Genomic_DNA"/>
</dbReference>
<organism evidence="1">
    <name type="scientific">Siphoviridae sp. ctGkF12</name>
    <dbReference type="NCBI Taxonomy" id="2826224"/>
    <lineage>
        <taxon>Viruses</taxon>
        <taxon>Duplodnaviria</taxon>
        <taxon>Heunggongvirae</taxon>
        <taxon>Uroviricota</taxon>
        <taxon>Caudoviricetes</taxon>
    </lineage>
</organism>
<protein>
    <submittedName>
        <fullName evidence="1">Chromosomal replication initiator protein</fullName>
    </submittedName>
</protein>
<name>A0A8S5M833_9CAUD</name>
<accession>A0A8S5M833</accession>
<proteinExistence type="predicted"/>
<sequence length="81" mass="9253">MLEKIKTAIEECTLESISNSTAYMKMFCGLASKHSIVSNKEVATFLGISPSSVSYYRKEHNNMLAVTEYQQLFRKIEKKIL</sequence>